<reference evidence="1 2" key="1">
    <citation type="submission" date="2022-01" db="EMBL/GenBank/DDBJ databases">
        <title>Mariniradius saccharolyticus sp. nov., isolated from sediment of a river.</title>
        <authorList>
            <person name="Liu H."/>
        </authorList>
    </citation>
    <scope>NUCLEOTIDE SEQUENCE [LARGE SCALE GENOMIC DNA]</scope>
    <source>
        <strain evidence="1 2">RY-2</strain>
    </source>
</reference>
<accession>A0ABS9BUJ2</accession>
<protein>
    <submittedName>
        <fullName evidence="1">Uncharacterized protein</fullName>
    </submittedName>
</protein>
<evidence type="ECO:0000313" key="1">
    <source>
        <dbReference type="EMBL" id="MCF1751721.1"/>
    </source>
</evidence>
<dbReference type="RefSeq" id="WP_234861679.1">
    <property type="nucleotide sequence ID" value="NZ_JAKEVZ010000008.1"/>
</dbReference>
<comment type="caution">
    <text evidence="1">The sequence shown here is derived from an EMBL/GenBank/DDBJ whole genome shotgun (WGS) entry which is preliminary data.</text>
</comment>
<sequence>MNFPPMGSLTEFLESIETNTLIISSHHWPRGIDFSCGGKTSLLTVFDLNLEAAGIFTLHQIAAAIDLFDCGEIVLFGHFPGKLRDECLQERIWDDYTVDALAGMSKGAQGDGFSIRSEKLVQAAVFLQVQYQYLKFFLDRSKWKDPGKKPSLHTMILGEDEIVYPLEEIEKENVKLPINYVLN</sequence>
<dbReference type="Proteomes" id="UP001201449">
    <property type="component" value="Unassembled WGS sequence"/>
</dbReference>
<proteinExistence type="predicted"/>
<gene>
    <name evidence="1" type="ORF">L0U89_11630</name>
</gene>
<keyword evidence="2" id="KW-1185">Reference proteome</keyword>
<organism evidence="1 2">
    <name type="scientific">Mariniradius sediminis</name>
    <dbReference type="NCBI Taxonomy" id="2909237"/>
    <lineage>
        <taxon>Bacteria</taxon>
        <taxon>Pseudomonadati</taxon>
        <taxon>Bacteroidota</taxon>
        <taxon>Cytophagia</taxon>
        <taxon>Cytophagales</taxon>
        <taxon>Cyclobacteriaceae</taxon>
        <taxon>Mariniradius</taxon>
    </lineage>
</organism>
<evidence type="ECO:0000313" key="2">
    <source>
        <dbReference type="Proteomes" id="UP001201449"/>
    </source>
</evidence>
<name>A0ABS9BUJ2_9BACT</name>
<dbReference type="EMBL" id="JAKEVZ010000008">
    <property type="protein sequence ID" value="MCF1751721.1"/>
    <property type="molecule type" value="Genomic_DNA"/>
</dbReference>